<accession>B8MSJ1</accession>
<gene>
    <name evidence="1" type="ORF">TSTA_001420</name>
</gene>
<reference evidence="2" key="1">
    <citation type="journal article" date="2015" name="Genome Announc.">
        <title>Genome sequence of the AIDS-associated pathogen Penicillium marneffei (ATCC18224) and its near taxonomic relative Talaromyces stipitatus (ATCC10500).</title>
        <authorList>
            <person name="Nierman W.C."/>
            <person name="Fedorova-Abrams N.D."/>
            <person name="Andrianopoulos A."/>
        </authorList>
    </citation>
    <scope>NUCLEOTIDE SEQUENCE [LARGE SCALE GENOMIC DNA]</scope>
    <source>
        <strain evidence="2">ATCC 10500 / CBS 375.48 / QM 6759 / NRRL 1006</strain>
    </source>
</reference>
<dbReference type="AlphaFoldDB" id="B8MSJ1"/>
<dbReference type="VEuPathDB" id="FungiDB:TSTA_001420"/>
<dbReference type="EMBL" id="EQ962660">
    <property type="protein sequence ID" value="EED12071.1"/>
    <property type="molecule type" value="Genomic_DNA"/>
</dbReference>
<dbReference type="HOGENOM" id="CLU_167750_0_0_1"/>
<dbReference type="Proteomes" id="UP000001745">
    <property type="component" value="Unassembled WGS sequence"/>
</dbReference>
<name>B8MSJ1_TALSN</name>
<dbReference type="STRING" id="441959.B8MSJ1"/>
<sequence length="118" mass="13290">MRVRQQSPIAPNFFLAAKGPDGSASVAKRQACYDDALGARGMHSLQEYGKKETESDNNAYTISSIYHDGTLKMFTSHLSKPPNSDRPEYYMTQINTWGMTGSIETFREGAIWYRNGRD</sequence>
<dbReference type="OMA" id="GAQGMHA"/>
<dbReference type="PhylomeDB" id="B8MSJ1"/>
<keyword evidence="2" id="KW-1185">Reference proteome</keyword>
<organism evidence="1 2">
    <name type="scientific">Talaromyces stipitatus (strain ATCC 10500 / CBS 375.48 / QM 6759 / NRRL 1006)</name>
    <name type="common">Penicillium stipitatum</name>
    <dbReference type="NCBI Taxonomy" id="441959"/>
    <lineage>
        <taxon>Eukaryota</taxon>
        <taxon>Fungi</taxon>
        <taxon>Dikarya</taxon>
        <taxon>Ascomycota</taxon>
        <taxon>Pezizomycotina</taxon>
        <taxon>Eurotiomycetes</taxon>
        <taxon>Eurotiomycetidae</taxon>
        <taxon>Eurotiales</taxon>
        <taxon>Trichocomaceae</taxon>
        <taxon>Talaromyces</taxon>
        <taxon>Talaromyces sect. Talaromyces</taxon>
    </lineage>
</organism>
<evidence type="ECO:0000313" key="2">
    <source>
        <dbReference type="Proteomes" id="UP000001745"/>
    </source>
</evidence>
<evidence type="ECO:0000313" key="1">
    <source>
        <dbReference type="EMBL" id="EED12071.1"/>
    </source>
</evidence>
<dbReference type="eggNOG" id="ENOG502SJYB">
    <property type="taxonomic scope" value="Eukaryota"/>
</dbReference>
<dbReference type="RefSeq" id="XP_002487725.1">
    <property type="nucleotide sequence ID" value="XM_002487680.1"/>
</dbReference>
<dbReference type="InParanoid" id="B8MSJ1"/>
<dbReference type="OrthoDB" id="4503105at2759"/>
<dbReference type="GeneID" id="8098636"/>
<proteinExistence type="predicted"/>
<protein>
    <submittedName>
        <fullName evidence="1">Uncharacterized protein</fullName>
    </submittedName>
</protein>